<dbReference type="OrthoDB" id="1746530at2759"/>
<dbReference type="InterPro" id="IPR005574">
    <property type="entry name" value="Rpb4/RPC9"/>
</dbReference>
<dbReference type="EMBL" id="GL988032">
    <property type="protein sequence ID" value="EGS23773.1"/>
    <property type="molecule type" value="Genomic_DNA"/>
</dbReference>
<dbReference type="HOGENOM" id="CLU_092529_3_1_1"/>
<dbReference type="AlphaFoldDB" id="G0RXY7"/>
<dbReference type="InterPro" id="IPR038846">
    <property type="entry name" value="RPC9"/>
</dbReference>
<evidence type="ECO:0000256" key="2">
    <source>
        <dbReference type="ARBA" id="ARBA00006898"/>
    </source>
</evidence>
<dbReference type="SUPFAM" id="SSF47819">
    <property type="entry name" value="HRDC-like"/>
    <property type="match status" value="1"/>
</dbReference>
<evidence type="ECO:0000256" key="3">
    <source>
        <dbReference type="ARBA" id="ARBA00016672"/>
    </source>
</evidence>
<proteinExistence type="inferred from homology"/>
<dbReference type="Pfam" id="PF03874">
    <property type="entry name" value="RNA_pol_Rpb4"/>
    <property type="match status" value="1"/>
</dbReference>
<dbReference type="OMA" id="WGMHNLA"/>
<protein>
    <recommendedName>
        <fullName evidence="3">DNA-directed RNA polymerase III subunit RPC9</fullName>
    </recommendedName>
</protein>
<keyword evidence="10" id="KW-1185">Reference proteome</keyword>
<evidence type="ECO:0000256" key="7">
    <source>
        <dbReference type="SAM" id="MobiDB-lite"/>
    </source>
</evidence>
<dbReference type="eggNOG" id="KOG4168">
    <property type="taxonomic scope" value="Eukaryota"/>
</dbReference>
<evidence type="ECO:0000256" key="5">
    <source>
        <dbReference type="ARBA" id="ARBA00023163"/>
    </source>
</evidence>
<keyword evidence="5" id="KW-0804">Transcription</keyword>
<feature type="region of interest" description="Disordered" evidence="7">
    <location>
        <begin position="133"/>
        <end position="163"/>
    </location>
</feature>
<dbReference type="InterPro" id="IPR038324">
    <property type="entry name" value="Rpb4/RPC9_sf"/>
</dbReference>
<accession>G0RXY7</accession>
<dbReference type="GO" id="GO:0006384">
    <property type="term" value="P:transcription initiation at RNA polymerase III promoter"/>
    <property type="evidence" value="ECO:0007669"/>
    <property type="project" value="InterPro"/>
</dbReference>
<dbReference type="InterPro" id="IPR006590">
    <property type="entry name" value="RNA_pol_Rpb4/RPC9_core"/>
</dbReference>
<keyword evidence="4" id="KW-0240">DNA-directed RNA polymerase</keyword>
<evidence type="ECO:0000256" key="1">
    <source>
        <dbReference type="ARBA" id="ARBA00004123"/>
    </source>
</evidence>
<keyword evidence="6" id="KW-0539">Nucleus</keyword>
<dbReference type="GeneID" id="18254513"/>
<feature type="compositionally biased region" description="Acidic residues" evidence="7">
    <location>
        <begin position="138"/>
        <end position="155"/>
    </location>
</feature>
<evidence type="ECO:0000256" key="4">
    <source>
        <dbReference type="ARBA" id="ARBA00022478"/>
    </source>
</evidence>
<dbReference type="RefSeq" id="XP_006691015.1">
    <property type="nucleotide sequence ID" value="XM_006690952.1"/>
</dbReference>
<gene>
    <name evidence="9" type="ORF">CTHT_0004750</name>
</gene>
<evidence type="ECO:0000313" key="9">
    <source>
        <dbReference type="EMBL" id="EGS23773.1"/>
    </source>
</evidence>
<feature type="domain" description="RNA polymerase Rpb4/RPC9 core" evidence="8">
    <location>
        <begin position="1"/>
        <end position="135"/>
    </location>
</feature>
<sequence>MKILESQNALLSNYEVYQHIVDLRKRNKTQNRRVPGNAHHIMTEVISYLRTQPSPLAKQDETQAYSAEAISRLLERLREANLPSELTKGEVLSILNLRPTNSAVLSTAIEDMEERFTEDEQNRIVDIIVEVLGRDDPEGQEEGADGEGEAMEEDVVPSIENGH</sequence>
<evidence type="ECO:0000313" key="10">
    <source>
        <dbReference type="Proteomes" id="UP000008066"/>
    </source>
</evidence>
<dbReference type="KEGG" id="cthr:CTHT_0004750"/>
<organism evidence="10">
    <name type="scientific">Chaetomium thermophilum (strain DSM 1495 / CBS 144.50 / IMI 039719)</name>
    <name type="common">Thermochaetoides thermophila</name>
    <dbReference type="NCBI Taxonomy" id="759272"/>
    <lineage>
        <taxon>Eukaryota</taxon>
        <taxon>Fungi</taxon>
        <taxon>Dikarya</taxon>
        <taxon>Ascomycota</taxon>
        <taxon>Pezizomycotina</taxon>
        <taxon>Sordariomycetes</taxon>
        <taxon>Sordariomycetidae</taxon>
        <taxon>Sordariales</taxon>
        <taxon>Chaetomiaceae</taxon>
        <taxon>Thermochaetoides</taxon>
    </lineage>
</organism>
<dbReference type="InterPro" id="IPR010997">
    <property type="entry name" value="HRDC-like_sf"/>
</dbReference>
<dbReference type="Proteomes" id="UP000008066">
    <property type="component" value="Unassembled WGS sequence"/>
</dbReference>
<dbReference type="Gene3D" id="1.20.1250.40">
    <property type="match status" value="1"/>
</dbReference>
<reference evidence="9 10" key="1">
    <citation type="journal article" date="2011" name="Cell">
        <title>Insight into structure and assembly of the nuclear pore complex by utilizing the genome of a eukaryotic thermophile.</title>
        <authorList>
            <person name="Amlacher S."/>
            <person name="Sarges P."/>
            <person name="Flemming D."/>
            <person name="van Noort V."/>
            <person name="Kunze R."/>
            <person name="Devos D.P."/>
            <person name="Arumugam M."/>
            <person name="Bork P."/>
            <person name="Hurt E."/>
        </authorList>
    </citation>
    <scope>NUCLEOTIDE SEQUENCE [LARGE SCALE GENOMIC DNA]</scope>
    <source>
        <strain evidence="10">DSM 1495 / CBS 144.50 / IMI 039719</strain>
    </source>
</reference>
<dbReference type="PANTHER" id="PTHR15561:SF0">
    <property type="entry name" value="DNA-DIRECTED RNA POLYMERASE III SUBUNIT RPC9"/>
    <property type="match status" value="1"/>
</dbReference>
<comment type="subcellular location">
    <subcellularLocation>
        <location evidence="1">Nucleus</location>
    </subcellularLocation>
</comment>
<comment type="similarity">
    <text evidence="2">Belongs to the eukaryotic RPC9 RNA polymerase subunit family.</text>
</comment>
<dbReference type="GO" id="GO:0005666">
    <property type="term" value="C:RNA polymerase III complex"/>
    <property type="evidence" value="ECO:0007669"/>
    <property type="project" value="InterPro"/>
</dbReference>
<name>G0RXY7_CHATD</name>
<evidence type="ECO:0000256" key="6">
    <source>
        <dbReference type="ARBA" id="ARBA00023242"/>
    </source>
</evidence>
<dbReference type="GO" id="GO:0000166">
    <property type="term" value="F:nucleotide binding"/>
    <property type="evidence" value="ECO:0007669"/>
    <property type="project" value="InterPro"/>
</dbReference>
<evidence type="ECO:0000259" key="8">
    <source>
        <dbReference type="SMART" id="SM00657"/>
    </source>
</evidence>
<dbReference type="PANTHER" id="PTHR15561">
    <property type="entry name" value="CALCITONIN GENE-RELATED PEPTIDE-RECEPTOR COMPONENT PROTEIN"/>
    <property type="match status" value="1"/>
</dbReference>
<dbReference type="STRING" id="759272.G0RXY7"/>
<dbReference type="SMART" id="SM00657">
    <property type="entry name" value="RPOL4c"/>
    <property type="match status" value="1"/>
</dbReference>